<keyword evidence="3 7" id="KW-0812">Transmembrane</keyword>
<evidence type="ECO:0000256" key="1">
    <source>
        <dbReference type="ARBA" id="ARBA00004651"/>
    </source>
</evidence>
<evidence type="ECO:0000256" key="4">
    <source>
        <dbReference type="ARBA" id="ARBA00022989"/>
    </source>
</evidence>
<name>A0A1I5E1G1_PSUAM</name>
<comment type="subcellular location">
    <subcellularLocation>
        <location evidence="1">Cell membrane</location>
        <topology evidence="1">Multi-pass membrane protein</topology>
    </subcellularLocation>
</comment>
<dbReference type="STRING" id="260086.SAMN05216207_102859"/>
<feature type="region of interest" description="Disordered" evidence="6">
    <location>
        <begin position="446"/>
        <end position="468"/>
    </location>
</feature>
<feature type="transmembrane region" description="Helical" evidence="7">
    <location>
        <begin position="275"/>
        <end position="299"/>
    </location>
</feature>
<feature type="transmembrane region" description="Helical" evidence="7">
    <location>
        <begin position="158"/>
        <end position="179"/>
    </location>
</feature>
<keyword evidence="2" id="KW-1003">Cell membrane</keyword>
<evidence type="ECO:0000256" key="3">
    <source>
        <dbReference type="ARBA" id="ARBA00022692"/>
    </source>
</evidence>
<reference evidence="8 9" key="1">
    <citation type="submission" date="2016-10" db="EMBL/GenBank/DDBJ databases">
        <authorList>
            <person name="de Groot N.N."/>
        </authorList>
    </citation>
    <scope>NUCLEOTIDE SEQUENCE [LARGE SCALE GENOMIC DNA]</scope>
    <source>
        <strain evidence="8 9">CGMCC 4.1877</strain>
    </source>
</reference>
<feature type="transmembrane region" description="Helical" evidence="7">
    <location>
        <begin position="233"/>
        <end position="254"/>
    </location>
</feature>
<evidence type="ECO:0000256" key="5">
    <source>
        <dbReference type="ARBA" id="ARBA00023136"/>
    </source>
</evidence>
<feature type="region of interest" description="Disordered" evidence="6">
    <location>
        <begin position="347"/>
        <end position="370"/>
    </location>
</feature>
<feature type="transmembrane region" description="Helical" evidence="7">
    <location>
        <begin position="199"/>
        <end position="221"/>
    </location>
</feature>
<dbReference type="Pfam" id="PF03706">
    <property type="entry name" value="LPG_synthase_TM"/>
    <property type="match status" value="1"/>
</dbReference>
<protein>
    <submittedName>
        <fullName evidence="8">Uncharacterized membrane protein YbhN, UPF0104 family</fullName>
    </submittedName>
</protein>
<dbReference type="OrthoDB" id="4803763at2"/>
<dbReference type="GO" id="GO:0005886">
    <property type="term" value="C:plasma membrane"/>
    <property type="evidence" value="ECO:0007669"/>
    <property type="project" value="UniProtKB-SubCell"/>
</dbReference>
<evidence type="ECO:0000313" key="9">
    <source>
        <dbReference type="Proteomes" id="UP000199614"/>
    </source>
</evidence>
<dbReference type="PANTHER" id="PTHR40277">
    <property type="entry name" value="BLL5419 PROTEIN"/>
    <property type="match status" value="1"/>
</dbReference>
<feature type="transmembrane region" description="Helical" evidence="7">
    <location>
        <begin position="45"/>
        <end position="64"/>
    </location>
</feature>
<dbReference type="Proteomes" id="UP000199614">
    <property type="component" value="Unassembled WGS sequence"/>
</dbReference>
<sequence>MTGRTWLRPVLRTALGAALLALLITGVGAGELLDRLRAIEAGTLLAALALGAAGTACTAWRWVVVARALGLRLGWSEAVGDCYRASFLNSVLPAGVLGDVHRAVGHGRRVGRVGAGVRAVLLERLAGQVVLVAVAVGVLAARPGLLHAAVDAVPGGPGWLVLLGLPVVVVAVVLLGRVLRARLPGVLAEIRALARARRVVAVLLASALGLGSYLLMFVLAARTAGASAGTAELLPLLVLAMAAMTLPFSVGGWGPREAAAAAGFAAVGLPAAEGLAAAVVYGVLGLVATAPGALVLLLGRRSRAAVPASGGCSAVPVPVLPEQVDVGGGGQRDRVPLLLGQLAPHFPGDPGHQRPGRHHGALGEHRARGDERAGADVHAVHQHGPHADQDVVLHRAAVHDRAVADGDPVADRGGEAGVGVDHRAVLHVRPGADDDRGELRADHARVPDAGLGADGHVTGEHGAGRDPGIGVHVGGAAVDGDHALTLRPPRTPPGRRR</sequence>
<dbReference type="EMBL" id="FOUY01000028">
    <property type="protein sequence ID" value="SFO05213.1"/>
    <property type="molecule type" value="Genomic_DNA"/>
</dbReference>
<dbReference type="PANTHER" id="PTHR40277:SF1">
    <property type="entry name" value="BLL5419 PROTEIN"/>
    <property type="match status" value="1"/>
</dbReference>
<gene>
    <name evidence="8" type="ORF">SAMN05216207_102859</name>
</gene>
<proteinExistence type="predicted"/>
<evidence type="ECO:0000313" key="8">
    <source>
        <dbReference type="EMBL" id="SFO05213.1"/>
    </source>
</evidence>
<keyword evidence="5 7" id="KW-0472">Membrane</keyword>
<evidence type="ECO:0000256" key="2">
    <source>
        <dbReference type="ARBA" id="ARBA00022475"/>
    </source>
</evidence>
<dbReference type="AlphaFoldDB" id="A0A1I5E1G1"/>
<accession>A0A1I5E1G1</accession>
<evidence type="ECO:0000256" key="7">
    <source>
        <dbReference type="SAM" id="Phobius"/>
    </source>
</evidence>
<evidence type="ECO:0000256" key="6">
    <source>
        <dbReference type="SAM" id="MobiDB-lite"/>
    </source>
</evidence>
<feature type="compositionally biased region" description="Basic and acidic residues" evidence="6">
    <location>
        <begin position="361"/>
        <end position="370"/>
    </location>
</feature>
<dbReference type="InterPro" id="IPR022791">
    <property type="entry name" value="L-PG_synthase/AglD"/>
</dbReference>
<keyword evidence="4 7" id="KW-1133">Transmembrane helix</keyword>
<organism evidence="8 9">
    <name type="scientific">Pseudonocardia ammonioxydans</name>
    <dbReference type="NCBI Taxonomy" id="260086"/>
    <lineage>
        <taxon>Bacteria</taxon>
        <taxon>Bacillati</taxon>
        <taxon>Actinomycetota</taxon>
        <taxon>Actinomycetes</taxon>
        <taxon>Pseudonocardiales</taxon>
        <taxon>Pseudonocardiaceae</taxon>
        <taxon>Pseudonocardia</taxon>
    </lineage>
</organism>
<feature type="transmembrane region" description="Helical" evidence="7">
    <location>
        <begin position="125"/>
        <end position="146"/>
    </location>
</feature>
<keyword evidence="9" id="KW-1185">Reference proteome</keyword>